<name>A0A2N9IZ91_FAGSY</name>
<reference evidence="2" key="1">
    <citation type="submission" date="2018-02" db="EMBL/GenBank/DDBJ databases">
        <authorList>
            <person name="Cohen D.B."/>
            <person name="Kent A.D."/>
        </authorList>
    </citation>
    <scope>NUCLEOTIDE SEQUENCE</scope>
</reference>
<accession>A0A2N9IZ91</accession>
<evidence type="ECO:0000256" key="1">
    <source>
        <dbReference type="SAM" id="MobiDB-lite"/>
    </source>
</evidence>
<evidence type="ECO:0000313" key="2">
    <source>
        <dbReference type="EMBL" id="SPD29473.1"/>
    </source>
</evidence>
<proteinExistence type="predicted"/>
<gene>
    <name evidence="2" type="ORF">FSB_LOCUS57355</name>
</gene>
<dbReference type="AlphaFoldDB" id="A0A2N9IZ91"/>
<feature type="region of interest" description="Disordered" evidence="1">
    <location>
        <begin position="1"/>
        <end position="42"/>
    </location>
</feature>
<feature type="compositionally biased region" description="Low complexity" evidence="1">
    <location>
        <begin position="1"/>
        <end position="23"/>
    </location>
</feature>
<organism evidence="2">
    <name type="scientific">Fagus sylvatica</name>
    <name type="common">Beechnut</name>
    <dbReference type="NCBI Taxonomy" id="28930"/>
    <lineage>
        <taxon>Eukaryota</taxon>
        <taxon>Viridiplantae</taxon>
        <taxon>Streptophyta</taxon>
        <taxon>Embryophyta</taxon>
        <taxon>Tracheophyta</taxon>
        <taxon>Spermatophyta</taxon>
        <taxon>Magnoliopsida</taxon>
        <taxon>eudicotyledons</taxon>
        <taxon>Gunneridae</taxon>
        <taxon>Pentapetalae</taxon>
        <taxon>rosids</taxon>
        <taxon>fabids</taxon>
        <taxon>Fagales</taxon>
        <taxon>Fagaceae</taxon>
        <taxon>Fagus</taxon>
    </lineage>
</organism>
<sequence length="75" mass="8254">MAALSLSLRRSRTPARASSALTTQTEPLPLMPRLPATTEQVKSLSKLQISPSLFSQTHLTKPLKKHRSTLSRSNT</sequence>
<dbReference type="EMBL" id="OIVN01006271">
    <property type="protein sequence ID" value="SPD29473.1"/>
    <property type="molecule type" value="Genomic_DNA"/>
</dbReference>
<protein>
    <submittedName>
        <fullName evidence="2">Uncharacterized protein</fullName>
    </submittedName>
</protein>